<dbReference type="Gene3D" id="3.30.1730.10">
    <property type="entry name" value="AMP nucleoside phosphorylase, N-terminal domain"/>
    <property type="match status" value="1"/>
</dbReference>
<evidence type="ECO:0000313" key="5">
    <source>
        <dbReference type="EMBL" id="PPA75972.1"/>
    </source>
</evidence>
<dbReference type="NCBIfam" id="TIGR01717">
    <property type="entry name" value="AMP-nucleosdse"/>
    <property type="match status" value="1"/>
</dbReference>
<dbReference type="InterPro" id="IPR018953">
    <property type="entry name" value="AMP_nucleoside_Pase_N"/>
</dbReference>
<dbReference type="InterPro" id="IPR000845">
    <property type="entry name" value="Nucleoside_phosphorylase_d"/>
</dbReference>
<comment type="similarity">
    <text evidence="1">Belongs to the AMP nucleosidase family.</text>
</comment>
<feature type="region of interest" description="Disordered" evidence="2">
    <location>
        <begin position="57"/>
        <end position="78"/>
    </location>
</feature>
<evidence type="ECO:0000313" key="6">
    <source>
        <dbReference type="Proteomes" id="UP000239990"/>
    </source>
</evidence>
<dbReference type="GO" id="GO:0005829">
    <property type="term" value="C:cytosol"/>
    <property type="evidence" value="ECO:0007669"/>
    <property type="project" value="TreeGrafter"/>
</dbReference>
<dbReference type="CDD" id="cd17762">
    <property type="entry name" value="AMN"/>
    <property type="match status" value="1"/>
</dbReference>
<dbReference type="InterPro" id="IPR035994">
    <property type="entry name" value="Nucleoside_phosphorylase_sf"/>
</dbReference>
<dbReference type="SUPFAM" id="SSF53167">
    <property type="entry name" value="Purine and uridine phosphorylases"/>
    <property type="match status" value="1"/>
</dbReference>
<dbReference type="Pfam" id="PF10423">
    <property type="entry name" value="AMNp_N"/>
    <property type="match status" value="1"/>
</dbReference>
<reference evidence="5 6" key="1">
    <citation type="submission" date="2018-02" db="EMBL/GenBank/DDBJ databases">
        <title>Draft Genome of Achromobacter spanius stain 6.</title>
        <authorList>
            <person name="Gunasekera T.S."/>
            <person name="Radwan O."/>
            <person name="Ruiz O.N."/>
        </authorList>
    </citation>
    <scope>NUCLEOTIDE SEQUENCE [LARGE SCALE GENOMIC DNA]</scope>
    <source>
        <strain evidence="5 6">6</strain>
    </source>
</reference>
<dbReference type="PANTHER" id="PTHR43691">
    <property type="entry name" value="URIDINE PHOSPHORYLASE"/>
    <property type="match status" value="1"/>
</dbReference>
<accession>A0A2S5GSA5</accession>
<proteinExistence type="inferred from homology"/>
<dbReference type="EC" id="3.2.2.4" evidence="1"/>
<dbReference type="EMBL" id="PREU01000005">
    <property type="protein sequence ID" value="PPA75972.1"/>
    <property type="molecule type" value="Genomic_DNA"/>
</dbReference>
<evidence type="ECO:0000259" key="4">
    <source>
        <dbReference type="Pfam" id="PF10423"/>
    </source>
</evidence>
<feature type="compositionally biased region" description="Basic and acidic residues" evidence="2">
    <location>
        <begin position="57"/>
        <end position="71"/>
    </location>
</feature>
<dbReference type="GO" id="GO:0009116">
    <property type="term" value="P:nucleoside metabolic process"/>
    <property type="evidence" value="ECO:0007669"/>
    <property type="project" value="InterPro"/>
</dbReference>
<organism evidence="5 6">
    <name type="scientific">Achromobacter spanius</name>
    <dbReference type="NCBI Taxonomy" id="217203"/>
    <lineage>
        <taxon>Bacteria</taxon>
        <taxon>Pseudomonadati</taxon>
        <taxon>Pseudomonadota</taxon>
        <taxon>Betaproteobacteria</taxon>
        <taxon>Burkholderiales</taxon>
        <taxon>Alcaligenaceae</taxon>
        <taxon>Achromobacter</taxon>
    </lineage>
</organism>
<dbReference type="PANTHER" id="PTHR43691:SF6">
    <property type="entry name" value="AMP NUCLEOSIDASE"/>
    <property type="match status" value="1"/>
</dbReference>
<evidence type="ECO:0000259" key="3">
    <source>
        <dbReference type="Pfam" id="PF01048"/>
    </source>
</evidence>
<dbReference type="InterPro" id="IPR047039">
    <property type="entry name" value="AMN_phosphorylase"/>
</dbReference>
<name>A0A2S5GSA5_9BURK</name>
<dbReference type="InterPro" id="IPR011271">
    <property type="entry name" value="AMP_nucleosidase"/>
</dbReference>
<dbReference type="GO" id="GO:0008714">
    <property type="term" value="F:AMP nucleosidase activity"/>
    <property type="evidence" value="ECO:0007669"/>
    <property type="project" value="UniProtKB-UniRule"/>
</dbReference>
<gene>
    <name evidence="1" type="primary">amn</name>
    <name evidence="5" type="ORF">C4E15_13945</name>
</gene>
<keyword evidence="1" id="KW-0378">Hydrolase</keyword>
<dbReference type="HAMAP" id="MF_01932">
    <property type="entry name" value="AMP_nucleosidase"/>
    <property type="match status" value="1"/>
</dbReference>
<dbReference type="OrthoDB" id="7945729at2"/>
<dbReference type="NCBIfam" id="NF006142">
    <property type="entry name" value="PRK08292.1"/>
    <property type="match status" value="1"/>
</dbReference>
<feature type="domain" description="Nucleoside phosphorylase" evidence="3">
    <location>
        <begin position="295"/>
        <end position="466"/>
    </location>
</feature>
<evidence type="ECO:0000256" key="1">
    <source>
        <dbReference type="HAMAP-Rule" id="MF_01932"/>
    </source>
</evidence>
<sequence>MNAVHPVSSMNRPDALPFEPFQDARAAVARLAEIYARNTAFLRAAFREVLKEGAKEHAKEGAKEGANEGAKEGSGTAPERARAYYPAIRIVVETYDPIDTRLSYGHVAEPGIYQTTITQPELFRDYLIEQVGQLLQNHRVAVEVGESDSPIPLHFAFPEGAYVEGEHLEALKRPLRDLFDVPDLAVTDDAIVNGSWRGKDGEPKPLAPFTAQRVDYSLHRLQHYTSTAPAHFQNFVLFTNYQFYVDEFCARARALMASGNEDYEMLVEPGNRITRRGENGPGDEGQGVRLPQMPAYHLVRGDHSGITLVNIGVGPSNAKTITDHIAVLRPHAWLMLGHCAGLRDSQRLGDYVLAHGYVREDHVLDADLPTWVPVPALAEVQVALEQAVQEVAGLSGWDLKRIMRTGTVATIDNRNWELRDHVELVERFAQSRAIALDMESATIAANGFRFRVPYGTLLCVSDKPLHGELKLPGMASVFYRRQVNQHLEIGIRALERLRDMPPERLHSRKLRTFMETAFQ</sequence>
<protein>
    <recommendedName>
        <fullName evidence="1">AMP nucleosidase</fullName>
        <ecNumber evidence="1">3.2.2.4</ecNumber>
    </recommendedName>
</protein>
<dbReference type="Proteomes" id="UP000239990">
    <property type="component" value="Unassembled WGS sequence"/>
</dbReference>
<evidence type="ECO:0000256" key="2">
    <source>
        <dbReference type="SAM" id="MobiDB-lite"/>
    </source>
</evidence>
<comment type="caution">
    <text evidence="5">The sequence shown here is derived from an EMBL/GenBank/DDBJ whole genome shotgun (WGS) entry which is preliminary data.</text>
</comment>
<dbReference type="InterPro" id="IPR037109">
    <property type="entry name" value="AMP_N_sf"/>
</dbReference>
<dbReference type="Gene3D" id="3.40.50.1580">
    <property type="entry name" value="Nucleoside phosphorylase domain"/>
    <property type="match status" value="1"/>
</dbReference>
<dbReference type="GO" id="GO:0044209">
    <property type="term" value="P:AMP salvage"/>
    <property type="evidence" value="ECO:0007669"/>
    <property type="project" value="InterPro"/>
</dbReference>
<comment type="catalytic activity">
    <reaction evidence="1">
        <text>AMP + H2O = D-ribose 5-phosphate + adenine</text>
        <dbReference type="Rhea" id="RHEA:20129"/>
        <dbReference type="ChEBI" id="CHEBI:15377"/>
        <dbReference type="ChEBI" id="CHEBI:16708"/>
        <dbReference type="ChEBI" id="CHEBI:78346"/>
        <dbReference type="ChEBI" id="CHEBI:456215"/>
        <dbReference type="EC" id="3.2.2.4"/>
    </reaction>
</comment>
<dbReference type="Pfam" id="PF01048">
    <property type="entry name" value="PNP_UDP_1"/>
    <property type="match status" value="1"/>
</dbReference>
<dbReference type="AlphaFoldDB" id="A0A2S5GSA5"/>
<comment type="function">
    <text evidence="1">Catalyzes the hydrolysis of the N-glycosidic bond of AMP to form adenine and ribose 5-phosphate. Involved in regulation of AMP concentrations.</text>
</comment>
<feature type="domain" description="AMP nucleoside phosphorylase N-terminal" evidence="4">
    <location>
        <begin position="26"/>
        <end position="202"/>
    </location>
</feature>